<protein>
    <submittedName>
        <fullName evidence="1">DUF2292 domain-containing protein</fullName>
    </submittedName>
</protein>
<organism evidence="1 2">
    <name type="scientific">Alkalibaculum sporogenes</name>
    <dbReference type="NCBI Taxonomy" id="2655001"/>
    <lineage>
        <taxon>Bacteria</taxon>
        <taxon>Bacillati</taxon>
        <taxon>Bacillota</taxon>
        <taxon>Clostridia</taxon>
        <taxon>Eubacteriales</taxon>
        <taxon>Eubacteriaceae</taxon>
        <taxon>Alkalibaculum</taxon>
    </lineage>
</organism>
<dbReference type="EMBL" id="WHNX01000010">
    <property type="protein sequence ID" value="MPW25790.1"/>
    <property type="molecule type" value="Genomic_DNA"/>
</dbReference>
<sequence length="49" mass="5681">MKNPITIAVSIQEKNLLELIHNMKFGEIKVMIQDSNPIRVEQFVKSIEL</sequence>
<evidence type="ECO:0000313" key="1">
    <source>
        <dbReference type="EMBL" id="MPW25790.1"/>
    </source>
</evidence>
<dbReference type="InterPro" id="IPR018743">
    <property type="entry name" value="DUF2292"/>
</dbReference>
<evidence type="ECO:0000313" key="2">
    <source>
        <dbReference type="Proteomes" id="UP000440004"/>
    </source>
</evidence>
<dbReference type="Proteomes" id="UP000440004">
    <property type="component" value="Unassembled WGS sequence"/>
</dbReference>
<keyword evidence="2" id="KW-1185">Reference proteome</keyword>
<dbReference type="Pfam" id="PF10055">
    <property type="entry name" value="DUF2292"/>
    <property type="match status" value="1"/>
</dbReference>
<proteinExistence type="predicted"/>
<accession>A0A6A7K8L9</accession>
<reference evidence="1 2" key="1">
    <citation type="submission" date="2019-10" db="EMBL/GenBank/DDBJ databases">
        <title>Alkalibaculum tamaniensis sp.nov., a new alkaliphilic acetogen, isolated on methoxylated aromatics from a mud volcano.</title>
        <authorList>
            <person name="Khomyakova M.A."/>
            <person name="Merkel A.Y."/>
            <person name="Bonch-Osmolovskaya E.A."/>
            <person name="Slobodkin A.I."/>
        </authorList>
    </citation>
    <scope>NUCLEOTIDE SEQUENCE [LARGE SCALE GENOMIC DNA]</scope>
    <source>
        <strain evidence="1 2">M08DMB</strain>
    </source>
</reference>
<name>A0A6A7K8L9_9FIRM</name>
<gene>
    <name evidence="1" type="ORF">GC105_08305</name>
</gene>
<comment type="caution">
    <text evidence="1">The sequence shown here is derived from an EMBL/GenBank/DDBJ whole genome shotgun (WGS) entry which is preliminary data.</text>
</comment>
<dbReference type="AlphaFoldDB" id="A0A6A7K8L9"/>
<dbReference type="RefSeq" id="WP_152803595.1">
    <property type="nucleotide sequence ID" value="NZ_WHNX01000010.1"/>
</dbReference>